<sequence length="204" mass="22639">MKFEKRRYQQTNRAAAVVKTQRAVMKAFVDLWRQEDLDKVTLQAIADQSGVTVQTIIRHFGSKEGLLDKVIADRASGIEDARQLDADADLRTQIDTLVAHYDADGEAVLRTLAVIHTSPAAAKVVAHGQAFHRQWCHELLALYSGATVDEVTQLELDAVVAATDLLVWKLLRRDLERPADAVAATMTRLVTGIINEVSNERDEP</sequence>
<dbReference type="AlphaFoldDB" id="A0A1I6M976"/>
<dbReference type="GO" id="GO:0003700">
    <property type="term" value="F:DNA-binding transcription factor activity"/>
    <property type="evidence" value="ECO:0007669"/>
    <property type="project" value="TreeGrafter"/>
</dbReference>
<dbReference type="RefSeq" id="WP_165606546.1">
    <property type="nucleotide sequence ID" value="NZ_FOZM01000001.1"/>
</dbReference>
<evidence type="ECO:0000313" key="5">
    <source>
        <dbReference type="Proteomes" id="UP000198926"/>
    </source>
</evidence>
<dbReference type="PROSITE" id="PS50977">
    <property type="entry name" value="HTH_TETR_2"/>
    <property type="match status" value="1"/>
</dbReference>
<dbReference type="Gene3D" id="1.10.357.10">
    <property type="entry name" value="Tetracycline Repressor, domain 2"/>
    <property type="match status" value="1"/>
</dbReference>
<keyword evidence="5" id="KW-1185">Reference proteome</keyword>
<organism evidence="4 5">
    <name type="scientific">Yoonia litorea</name>
    <dbReference type="NCBI Taxonomy" id="1123755"/>
    <lineage>
        <taxon>Bacteria</taxon>
        <taxon>Pseudomonadati</taxon>
        <taxon>Pseudomonadota</taxon>
        <taxon>Alphaproteobacteria</taxon>
        <taxon>Rhodobacterales</taxon>
        <taxon>Paracoccaceae</taxon>
        <taxon>Yoonia</taxon>
    </lineage>
</organism>
<reference evidence="4 5" key="1">
    <citation type="submission" date="2016-10" db="EMBL/GenBank/DDBJ databases">
        <authorList>
            <person name="de Groot N.N."/>
        </authorList>
    </citation>
    <scope>NUCLEOTIDE SEQUENCE [LARGE SCALE GENOMIC DNA]</scope>
    <source>
        <strain evidence="4 5">DSM 29433</strain>
    </source>
</reference>
<dbReference type="InterPro" id="IPR050109">
    <property type="entry name" value="HTH-type_TetR-like_transc_reg"/>
</dbReference>
<evidence type="ECO:0000313" key="4">
    <source>
        <dbReference type="EMBL" id="SFS12290.1"/>
    </source>
</evidence>
<protein>
    <submittedName>
        <fullName evidence="4">Transcriptional regulator, TetR family</fullName>
    </submittedName>
</protein>
<proteinExistence type="predicted"/>
<dbReference type="InterPro" id="IPR001647">
    <property type="entry name" value="HTH_TetR"/>
</dbReference>
<dbReference type="EMBL" id="FOZM01000001">
    <property type="protein sequence ID" value="SFS12290.1"/>
    <property type="molecule type" value="Genomic_DNA"/>
</dbReference>
<dbReference type="Pfam" id="PF00440">
    <property type="entry name" value="TetR_N"/>
    <property type="match status" value="1"/>
</dbReference>
<dbReference type="GO" id="GO:0000976">
    <property type="term" value="F:transcription cis-regulatory region binding"/>
    <property type="evidence" value="ECO:0007669"/>
    <property type="project" value="TreeGrafter"/>
</dbReference>
<dbReference type="Proteomes" id="UP000198926">
    <property type="component" value="Unassembled WGS sequence"/>
</dbReference>
<gene>
    <name evidence="4" type="ORF">SAMN05444714_1397</name>
</gene>
<name>A0A1I6M976_9RHOB</name>
<evidence type="ECO:0000256" key="2">
    <source>
        <dbReference type="PROSITE-ProRule" id="PRU00335"/>
    </source>
</evidence>
<feature type="DNA-binding region" description="H-T-H motif" evidence="2">
    <location>
        <begin position="41"/>
        <end position="60"/>
    </location>
</feature>
<dbReference type="PANTHER" id="PTHR30055">
    <property type="entry name" value="HTH-TYPE TRANSCRIPTIONAL REGULATOR RUTR"/>
    <property type="match status" value="1"/>
</dbReference>
<feature type="domain" description="HTH tetR-type" evidence="3">
    <location>
        <begin position="18"/>
        <end position="78"/>
    </location>
</feature>
<dbReference type="InterPro" id="IPR009057">
    <property type="entry name" value="Homeodomain-like_sf"/>
</dbReference>
<evidence type="ECO:0000259" key="3">
    <source>
        <dbReference type="PROSITE" id="PS50977"/>
    </source>
</evidence>
<accession>A0A1I6M976</accession>
<keyword evidence="1 2" id="KW-0238">DNA-binding</keyword>
<dbReference type="PANTHER" id="PTHR30055:SF146">
    <property type="entry name" value="HTH-TYPE TRANSCRIPTIONAL DUAL REGULATOR CECR"/>
    <property type="match status" value="1"/>
</dbReference>
<dbReference type="STRING" id="1123755.SAMN05444714_1397"/>
<dbReference type="SUPFAM" id="SSF46689">
    <property type="entry name" value="Homeodomain-like"/>
    <property type="match status" value="1"/>
</dbReference>
<evidence type="ECO:0000256" key="1">
    <source>
        <dbReference type="ARBA" id="ARBA00023125"/>
    </source>
</evidence>